<dbReference type="CDD" id="cd17470">
    <property type="entry name" value="T3SS_Flik_C"/>
    <property type="match status" value="1"/>
</dbReference>
<accession>A0A542YEU2</accession>
<comment type="caution">
    <text evidence="4">The sequence shown here is derived from an EMBL/GenBank/DDBJ whole genome shotgun (WGS) entry which is preliminary data.</text>
</comment>
<feature type="domain" description="Flagellar hook-length control protein-like C-terminal" evidence="3">
    <location>
        <begin position="331"/>
        <end position="405"/>
    </location>
</feature>
<dbReference type="Pfam" id="PF02120">
    <property type="entry name" value="Flg_hook"/>
    <property type="match status" value="1"/>
</dbReference>
<feature type="compositionally biased region" description="Low complexity" evidence="1">
    <location>
        <begin position="397"/>
        <end position="416"/>
    </location>
</feature>
<dbReference type="Proteomes" id="UP000317998">
    <property type="component" value="Unassembled WGS sequence"/>
</dbReference>
<sequence length="463" mass="44571">MSLLTLGAPAAARPAATAVSAASTSASGGAGAFGSAMQDALDSLGTAAETSGGTGQDAPSLSATVEDAASMPTASDALLSAIVPAAAQATPPVTIPGLDMDVDTDFEGELSTEPVDDADPAAAGERATTPLSASAHVSAVAGAASAVASAAVSSAATAAAAQPNTAAQTTTQQTTPDAVTPLAASAQLSETAAGPLRNGARQQGSTAAQAQAAQPISRETPDAAATAEATADTEAPRPAASAAPVAVAAQQTAPAPTAAPIASVAPLSSAPAEEPAPATPAQPAAAAMTPASAPLATASAQPSAPVAQAQQVPQGFAAQLTRPIVALSTLAAGEHTITVSVTPDTLGPVTVRAHVGADGMRLELFAPSDAGREALKAILPDLRRDLAAAGVNVPQLSTGQQAGQSATGQQAGGQASLELSSHDSPSQQPEGRARHRAAEAAEPEATRTAALDHLGAGSIDILA</sequence>
<feature type="chain" id="PRO_5021881426" evidence="2">
    <location>
        <begin position="22"/>
        <end position="463"/>
    </location>
</feature>
<feature type="signal peptide" evidence="2">
    <location>
        <begin position="1"/>
        <end position="21"/>
    </location>
</feature>
<feature type="compositionally biased region" description="Acidic residues" evidence="1">
    <location>
        <begin position="100"/>
        <end position="119"/>
    </location>
</feature>
<dbReference type="AlphaFoldDB" id="A0A542YEU2"/>
<dbReference type="RefSeq" id="WP_141881272.1">
    <property type="nucleotide sequence ID" value="NZ_VFOM01000002.1"/>
</dbReference>
<dbReference type="Gene3D" id="3.30.750.140">
    <property type="match status" value="1"/>
</dbReference>
<dbReference type="EMBL" id="VFOM01000002">
    <property type="protein sequence ID" value="TQL46616.1"/>
    <property type="molecule type" value="Genomic_DNA"/>
</dbReference>
<dbReference type="OrthoDB" id="5149615at2"/>
<evidence type="ECO:0000256" key="1">
    <source>
        <dbReference type="SAM" id="MobiDB-lite"/>
    </source>
</evidence>
<feature type="compositionally biased region" description="Polar residues" evidence="1">
    <location>
        <begin position="417"/>
        <end position="428"/>
    </location>
</feature>
<dbReference type="InterPro" id="IPR021136">
    <property type="entry name" value="Flagellar_hook_control-like_C"/>
</dbReference>
<feature type="region of interest" description="Disordered" evidence="1">
    <location>
        <begin position="91"/>
        <end position="129"/>
    </location>
</feature>
<dbReference type="InterPro" id="IPR038610">
    <property type="entry name" value="FliK-like_C_sf"/>
</dbReference>
<feature type="region of interest" description="Disordered" evidence="1">
    <location>
        <begin position="397"/>
        <end position="451"/>
    </location>
</feature>
<keyword evidence="4" id="KW-0282">Flagellum</keyword>
<protein>
    <submittedName>
        <fullName evidence="4">Flagellar hook-length control protein FliK</fullName>
    </submittedName>
</protein>
<name>A0A542YEU2_9MICO</name>
<feature type="compositionally biased region" description="Low complexity" evidence="1">
    <location>
        <begin position="222"/>
        <end position="248"/>
    </location>
</feature>
<feature type="compositionally biased region" description="Low complexity" evidence="1">
    <location>
        <begin position="200"/>
        <end position="214"/>
    </location>
</feature>
<keyword evidence="2" id="KW-0732">Signal</keyword>
<keyword evidence="4" id="KW-0966">Cell projection</keyword>
<evidence type="ECO:0000259" key="3">
    <source>
        <dbReference type="Pfam" id="PF02120"/>
    </source>
</evidence>
<evidence type="ECO:0000313" key="4">
    <source>
        <dbReference type="EMBL" id="TQL46616.1"/>
    </source>
</evidence>
<evidence type="ECO:0000256" key="2">
    <source>
        <dbReference type="SAM" id="SignalP"/>
    </source>
</evidence>
<keyword evidence="4" id="KW-0969">Cilium</keyword>
<reference evidence="4 5" key="1">
    <citation type="submission" date="2019-06" db="EMBL/GenBank/DDBJ databases">
        <title>Sequencing the genomes of 1000 actinobacteria strains.</title>
        <authorList>
            <person name="Klenk H.-P."/>
        </authorList>
    </citation>
    <scope>NUCLEOTIDE SEQUENCE [LARGE SCALE GENOMIC DNA]</scope>
    <source>
        <strain evidence="4 5">DSM 26477</strain>
    </source>
</reference>
<evidence type="ECO:0000313" key="5">
    <source>
        <dbReference type="Proteomes" id="UP000317998"/>
    </source>
</evidence>
<feature type="region of interest" description="Disordered" evidence="1">
    <location>
        <begin position="196"/>
        <end position="248"/>
    </location>
</feature>
<organism evidence="4 5">
    <name type="scientific">Homoserinimonas aerilata</name>
    <dbReference type="NCBI Taxonomy" id="1162970"/>
    <lineage>
        <taxon>Bacteria</taxon>
        <taxon>Bacillati</taxon>
        <taxon>Actinomycetota</taxon>
        <taxon>Actinomycetes</taxon>
        <taxon>Micrococcales</taxon>
        <taxon>Microbacteriaceae</taxon>
        <taxon>Homoserinimonas</taxon>
    </lineage>
</organism>
<proteinExistence type="predicted"/>
<gene>
    <name evidence="4" type="ORF">FB562_2140</name>
</gene>
<feature type="region of interest" description="Disordered" evidence="1">
    <location>
        <begin position="266"/>
        <end position="299"/>
    </location>
</feature>
<keyword evidence="5" id="KW-1185">Reference proteome</keyword>